<comment type="subcellular location">
    <subcellularLocation>
        <location evidence="1 10">Cell outer membrane</location>
        <topology evidence="1 10">Multi-pass membrane protein</topology>
    </subcellularLocation>
</comment>
<keyword evidence="7 10" id="KW-0472">Membrane</keyword>
<dbReference type="Gene3D" id="2.170.130.10">
    <property type="entry name" value="TonB-dependent receptor, plug domain"/>
    <property type="match status" value="1"/>
</dbReference>
<evidence type="ECO:0000256" key="7">
    <source>
        <dbReference type="ARBA" id="ARBA00023136"/>
    </source>
</evidence>
<evidence type="ECO:0000256" key="6">
    <source>
        <dbReference type="ARBA" id="ARBA00023077"/>
    </source>
</evidence>
<dbReference type="Gene3D" id="2.40.170.20">
    <property type="entry name" value="TonB-dependent receptor, beta-barrel domain"/>
    <property type="match status" value="1"/>
</dbReference>
<keyword evidence="17" id="KW-1185">Reference proteome</keyword>
<dbReference type="PANTHER" id="PTHR30069:SF29">
    <property type="entry name" value="HEMOGLOBIN AND HEMOGLOBIN-HAPTOGLOBIN-BINDING PROTEIN 1-RELATED"/>
    <property type="match status" value="1"/>
</dbReference>
<evidence type="ECO:0000256" key="4">
    <source>
        <dbReference type="ARBA" id="ARBA00022692"/>
    </source>
</evidence>
<dbReference type="PANTHER" id="PTHR30069">
    <property type="entry name" value="TONB-DEPENDENT OUTER MEMBRANE RECEPTOR"/>
    <property type="match status" value="1"/>
</dbReference>
<evidence type="ECO:0000259" key="14">
    <source>
        <dbReference type="Pfam" id="PF00593"/>
    </source>
</evidence>
<evidence type="ECO:0000313" key="16">
    <source>
        <dbReference type="EMBL" id="EEF59554.1"/>
    </source>
</evidence>
<comment type="similarity">
    <text evidence="10 11">Belongs to the TonB-dependent receptor family.</text>
</comment>
<dbReference type="GO" id="GO:0009279">
    <property type="term" value="C:cell outer membrane"/>
    <property type="evidence" value="ECO:0007669"/>
    <property type="project" value="UniProtKB-SubCell"/>
</dbReference>
<dbReference type="GO" id="GO:0015344">
    <property type="term" value="F:siderophore uptake transmembrane transporter activity"/>
    <property type="evidence" value="ECO:0007669"/>
    <property type="project" value="TreeGrafter"/>
</dbReference>
<dbReference type="PROSITE" id="PS52016">
    <property type="entry name" value="TONB_DEPENDENT_REC_3"/>
    <property type="match status" value="1"/>
</dbReference>
<keyword evidence="9 10" id="KW-0998">Cell outer membrane</keyword>
<feature type="domain" description="TonB-dependent receptor-like beta-barrel" evidence="14">
    <location>
        <begin position="279"/>
        <end position="704"/>
    </location>
</feature>
<proteinExistence type="inferred from homology"/>
<dbReference type="OrthoDB" id="9764669at2"/>
<feature type="signal peptide" evidence="13">
    <location>
        <begin position="1"/>
        <end position="43"/>
    </location>
</feature>
<dbReference type="Proteomes" id="UP000003688">
    <property type="component" value="Unassembled WGS sequence"/>
</dbReference>
<dbReference type="SUPFAM" id="SSF56935">
    <property type="entry name" value="Porins"/>
    <property type="match status" value="1"/>
</dbReference>
<dbReference type="STRING" id="320771.Cflav_PD2461"/>
<keyword evidence="4 10" id="KW-0812">Transmembrane</keyword>
<evidence type="ECO:0000256" key="10">
    <source>
        <dbReference type="PROSITE-ProRule" id="PRU01360"/>
    </source>
</evidence>
<protein>
    <submittedName>
        <fullName evidence="16">TonB-dependent receptor</fullName>
    </submittedName>
</protein>
<dbReference type="InterPro" id="IPR036942">
    <property type="entry name" value="Beta-barrel_TonB_sf"/>
</dbReference>
<keyword evidence="3 10" id="KW-1134">Transmembrane beta strand</keyword>
<dbReference type="InterPro" id="IPR037066">
    <property type="entry name" value="Plug_dom_sf"/>
</dbReference>
<evidence type="ECO:0000256" key="8">
    <source>
        <dbReference type="ARBA" id="ARBA00023170"/>
    </source>
</evidence>
<keyword evidence="8 16" id="KW-0675">Receptor</keyword>
<keyword evidence="2 10" id="KW-0813">Transport</keyword>
<evidence type="ECO:0000259" key="15">
    <source>
        <dbReference type="Pfam" id="PF07715"/>
    </source>
</evidence>
<dbReference type="Pfam" id="PF00593">
    <property type="entry name" value="TonB_dep_Rec_b-barrel"/>
    <property type="match status" value="1"/>
</dbReference>
<evidence type="ECO:0000256" key="2">
    <source>
        <dbReference type="ARBA" id="ARBA00022448"/>
    </source>
</evidence>
<keyword evidence="5 13" id="KW-0732">Signal</keyword>
<feature type="chain" id="PRO_5002893268" evidence="13">
    <location>
        <begin position="44"/>
        <end position="738"/>
    </location>
</feature>
<dbReference type="GO" id="GO:0044718">
    <property type="term" value="P:siderophore transmembrane transport"/>
    <property type="evidence" value="ECO:0007669"/>
    <property type="project" value="TreeGrafter"/>
</dbReference>
<evidence type="ECO:0000313" key="17">
    <source>
        <dbReference type="Proteomes" id="UP000003688"/>
    </source>
</evidence>
<name>B9XKR1_PEDPL</name>
<reference evidence="16 17" key="1">
    <citation type="journal article" date="2011" name="J. Bacteriol.">
        <title>Genome sequence of 'Pedosphaera parvula' Ellin514, an aerobic Verrucomicrobial isolate from pasture soil.</title>
        <authorList>
            <person name="Kant R."/>
            <person name="van Passel M.W."/>
            <person name="Sangwan P."/>
            <person name="Palva A."/>
            <person name="Lucas S."/>
            <person name="Copeland A."/>
            <person name="Lapidus A."/>
            <person name="Glavina Del Rio T."/>
            <person name="Dalin E."/>
            <person name="Tice H."/>
            <person name="Bruce D."/>
            <person name="Goodwin L."/>
            <person name="Pitluck S."/>
            <person name="Chertkov O."/>
            <person name="Larimer F.W."/>
            <person name="Land M.L."/>
            <person name="Hauser L."/>
            <person name="Brettin T.S."/>
            <person name="Detter J.C."/>
            <person name="Han S."/>
            <person name="de Vos W.M."/>
            <person name="Janssen P.H."/>
            <person name="Smidt H."/>
        </authorList>
    </citation>
    <scope>NUCLEOTIDE SEQUENCE [LARGE SCALE GENOMIC DNA]</scope>
    <source>
        <strain evidence="16 17">Ellin514</strain>
    </source>
</reference>
<dbReference type="InterPro" id="IPR039426">
    <property type="entry name" value="TonB-dep_rcpt-like"/>
</dbReference>
<gene>
    <name evidence="16" type="ORF">Cflav_PD2461</name>
</gene>
<evidence type="ECO:0000256" key="3">
    <source>
        <dbReference type="ARBA" id="ARBA00022452"/>
    </source>
</evidence>
<evidence type="ECO:0000256" key="9">
    <source>
        <dbReference type="ARBA" id="ARBA00023237"/>
    </source>
</evidence>
<feature type="region of interest" description="Disordered" evidence="12">
    <location>
        <begin position="284"/>
        <end position="308"/>
    </location>
</feature>
<evidence type="ECO:0000256" key="13">
    <source>
        <dbReference type="SAM" id="SignalP"/>
    </source>
</evidence>
<comment type="caution">
    <text evidence="16">The sequence shown here is derived from an EMBL/GenBank/DDBJ whole genome shotgun (WGS) entry which is preliminary data.</text>
</comment>
<evidence type="ECO:0000256" key="11">
    <source>
        <dbReference type="RuleBase" id="RU003357"/>
    </source>
</evidence>
<dbReference type="RefSeq" id="WP_007416397.1">
    <property type="nucleotide sequence ID" value="NZ_ABOX02000026.1"/>
</dbReference>
<evidence type="ECO:0000256" key="5">
    <source>
        <dbReference type="ARBA" id="ARBA00022729"/>
    </source>
</evidence>
<keyword evidence="6 11" id="KW-0798">TonB box</keyword>
<dbReference type="AlphaFoldDB" id="B9XKR1"/>
<sequence length="738" mass="80329" precursor="true">MKTFSIIQKHSVLNKTKVSFVNQRAYWAAIWLASLSCGSIAQAQTNEVSASAATASSGSSTNVSKLENVTVFGQLEEARNKIVADLGATTYTITQQQIEAQSQGQNASFNQVLLRAPGVAQDSFGQIHVRGEHANLQYRINDVILPEGISGFGQTLDTRFVNQLELITGTLPAQYGFRTAGVVDIHTKNGAFNSGGDASLYGGSFSTIQPSFEYGGKQGDLNYYYTGSYLHTGQGIENPTGSNDPIHDNSDQFKGFAYLSYVLDDTSRLSLMLSGAHGYFQVPNNPNQPPGTDPNGNPFPLGGVAFNSSSLNENQTEQNYYGVLAYQKILGDLNFQLAGFSSYSSVLFRPDSTGDLFFNGVASRVDRHILTQGVQGDSSYDINEAHTLRGGIQGTASKAVADTSTTVFAIDGAGNAVPPPFAIVDNNSLWGYLFGAYLQDEWKITDKWTVNFGARVDAYHAVITESEFEPRLNAIFKATEKTTLHAGYARYFTPPPLESISRTTVAKFENTSNAAANSQNDPVRAERSHYFDVGATQTLVPGLNLGLDGYYKIAKNQLDEGQFGQALIETPFNYNHGEVYGVELSATYKKDGFSAFGNFAYSVAKAHDINSAQFNFDPADLAYIKNHDIFVDHNQTFTGSVGVSYQWRKTLAYVDMLYGNGLRADGAVPNGRKLNSYSPVNLGIEHSFQVGKNLLKARFDVVNVFDETYELRDGTGIGVGAPQFGSRRGFYGTLSYVF</sequence>
<evidence type="ECO:0000256" key="1">
    <source>
        <dbReference type="ARBA" id="ARBA00004571"/>
    </source>
</evidence>
<dbReference type="InterPro" id="IPR012910">
    <property type="entry name" value="Plug_dom"/>
</dbReference>
<dbReference type="EMBL" id="ABOX02000026">
    <property type="protein sequence ID" value="EEF59554.1"/>
    <property type="molecule type" value="Genomic_DNA"/>
</dbReference>
<accession>B9XKR1</accession>
<organism evidence="16 17">
    <name type="scientific">Pedosphaera parvula (strain Ellin514)</name>
    <dbReference type="NCBI Taxonomy" id="320771"/>
    <lineage>
        <taxon>Bacteria</taxon>
        <taxon>Pseudomonadati</taxon>
        <taxon>Verrucomicrobiota</taxon>
        <taxon>Pedosphaerae</taxon>
        <taxon>Pedosphaerales</taxon>
        <taxon>Pedosphaeraceae</taxon>
        <taxon>Pedosphaera</taxon>
    </lineage>
</organism>
<dbReference type="InterPro" id="IPR000531">
    <property type="entry name" value="Beta-barrel_TonB"/>
</dbReference>
<evidence type="ECO:0000256" key="12">
    <source>
        <dbReference type="SAM" id="MobiDB-lite"/>
    </source>
</evidence>
<dbReference type="Pfam" id="PF07715">
    <property type="entry name" value="Plug"/>
    <property type="match status" value="1"/>
</dbReference>
<feature type="domain" description="TonB-dependent receptor plug" evidence="15">
    <location>
        <begin position="85"/>
        <end position="182"/>
    </location>
</feature>